<evidence type="ECO:0000313" key="2">
    <source>
        <dbReference type="EMBL" id="CAD7446760.1"/>
    </source>
</evidence>
<accession>A0A7R9F4H2</accession>
<dbReference type="AlphaFoldDB" id="A0A7R9F4H2"/>
<proteinExistence type="predicted"/>
<feature type="compositionally biased region" description="Polar residues" evidence="1">
    <location>
        <begin position="218"/>
        <end position="231"/>
    </location>
</feature>
<name>A0A7R9F4H2_9NEOP</name>
<reference evidence="2" key="1">
    <citation type="submission" date="2020-11" db="EMBL/GenBank/DDBJ databases">
        <authorList>
            <person name="Tran Van P."/>
        </authorList>
    </citation>
    <scope>NUCLEOTIDE SEQUENCE</scope>
</reference>
<sequence>MLYVMSQPGKFGMCVVIDVWVIGLFCKIGGNVQSMALGTPSATFDKMLASLLRAGACRRILSGRPFGVECVPQERGYIEFCDSTYHTIRATELLIHERIEESYLCDMTCSVYNFRKGDVVAVLPRALPPNTTLHNAIATTHTPKHHVDNNSVFVPTGRCIPARYVFLIVSVLGALTTSIMRSSMSVAIVAMVKATNTTTTTTNSSLHTDTDTCPGQEVATSASGSKEGNLQTDHEPPNKMVKMTEEPEK</sequence>
<evidence type="ECO:0000256" key="1">
    <source>
        <dbReference type="SAM" id="MobiDB-lite"/>
    </source>
</evidence>
<gene>
    <name evidence="2" type="ORF">TBIB3V08_LOCUS9084</name>
</gene>
<feature type="compositionally biased region" description="Basic and acidic residues" evidence="1">
    <location>
        <begin position="232"/>
        <end position="249"/>
    </location>
</feature>
<feature type="compositionally biased region" description="Low complexity" evidence="1">
    <location>
        <begin position="198"/>
        <end position="207"/>
    </location>
</feature>
<dbReference type="EMBL" id="OD568279">
    <property type="protein sequence ID" value="CAD7446760.1"/>
    <property type="molecule type" value="Genomic_DNA"/>
</dbReference>
<protein>
    <submittedName>
        <fullName evidence="2">Uncharacterized protein</fullName>
    </submittedName>
</protein>
<feature type="region of interest" description="Disordered" evidence="1">
    <location>
        <begin position="198"/>
        <end position="249"/>
    </location>
</feature>
<organism evidence="2">
    <name type="scientific">Timema bartmani</name>
    <dbReference type="NCBI Taxonomy" id="61472"/>
    <lineage>
        <taxon>Eukaryota</taxon>
        <taxon>Metazoa</taxon>
        <taxon>Ecdysozoa</taxon>
        <taxon>Arthropoda</taxon>
        <taxon>Hexapoda</taxon>
        <taxon>Insecta</taxon>
        <taxon>Pterygota</taxon>
        <taxon>Neoptera</taxon>
        <taxon>Polyneoptera</taxon>
        <taxon>Phasmatodea</taxon>
        <taxon>Timematodea</taxon>
        <taxon>Timematoidea</taxon>
        <taxon>Timematidae</taxon>
        <taxon>Timema</taxon>
    </lineage>
</organism>